<evidence type="ECO:0000256" key="1">
    <source>
        <dbReference type="ARBA" id="ARBA00008683"/>
    </source>
</evidence>
<dbReference type="EMBL" id="BAAAGS010000064">
    <property type="protein sequence ID" value="GAA0554674.1"/>
    <property type="molecule type" value="Genomic_DNA"/>
</dbReference>
<comment type="caution">
    <text evidence="6">The sequence shown here is derived from an EMBL/GenBank/DDBJ whole genome shotgun (WGS) entry which is preliminary data.</text>
</comment>
<dbReference type="InterPro" id="IPR047272">
    <property type="entry name" value="S49_SppA_C"/>
</dbReference>
<keyword evidence="3" id="KW-0378">Hydrolase</keyword>
<dbReference type="PANTHER" id="PTHR42987">
    <property type="entry name" value="PEPTIDASE S49"/>
    <property type="match status" value="1"/>
</dbReference>
<sequence length="298" mass="32074">MNDKAPQKFTDLLSEKLSAKLPGKLGEKAERGPVVAVVKLHGVITPTPSPVSRSTISAQTTESALTRAFGHDRLSAVVLSINSPGGAPTQSALVADRIRELADEKKVPVLAFCEDVAASGGYWLACAADEIHAHQTSMVGSVGVVSATFGFNGLLDRFGVERRVYTAGDHKVRLDPFSPEKEDDVRWLHGLQAELHDQFQQWVRDRRGERLKGTDEELFSGEVYSGAKALELGLVDGVGSLRGIVRRKFPDAHLVTVEPRKPLLAKLGVGSPASARLGGVGAVVEALEHRAMWSRFGL</sequence>
<dbReference type="Pfam" id="PF01343">
    <property type="entry name" value="Peptidase_S49"/>
    <property type="match status" value="1"/>
</dbReference>
<dbReference type="InterPro" id="IPR029045">
    <property type="entry name" value="ClpP/crotonase-like_dom_sf"/>
</dbReference>
<dbReference type="CDD" id="cd07023">
    <property type="entry name" value="S49_Sppa_N_C"/>
    <property type="match status" value="1"/>
</dbReference>
<dbReference type="RefSeq" id="WP_009949299.1">
    <property type="nucleotide sequence ID" value="NZ_BAAAGS010000064.1"/>
</dbReference>
<evidence type="ECO:0000259" key="5">
    <source>
        <dbReference type="Pfam" id="PF01343"/>
    </source>
</evidence>
<keyword evidence="7" id="KW-1185">Reference proteome</keyword>
<feature type="domain" description="Peptidase S49" evidence="5">
    <location>
        <begin position="104"/>
        <end position="247"/>
    </location>
</feature>
<keyword evidence="2" id="KW-0645">Protease</keyword>
<organism evidence="6 7">
    <name type="scientific">Saccharopolyspora erythraea</name>
    <name type="common">Streptomyces erythraeus</name>
    <dbReference type="NCBI Taxonomy" id="1836"/>
    <lineage>
        <taxon>Bacteria</taxon>
        <taxon>Bacillati</taxon>
        <taxon>Actinomycetota</taxon>
        <taxon>Actinomycetes</taxon>
        <taxon>Pseudonocardiales</taxon>
        <taxon>Pseudonocardiaceae</taxon>
        <taxon>Saccharopolyspora</taxon>
    </lineage>
</organism>
<proteinExistence type="inferred from homology"/>
<evidence type="ECO:0000313" key="6">
    <source>
        <dbReference type="EMBL" id="GAA0554674.1"/>
    </source>
</evidence>
<dbReference type="Proteomes" id="UP001500729">
    <property type="component" value="Unassembled WGS sequence"/>
</dbReference>
<gene>
    <name evidence="6" type="ORF">GCM10009533_60780</name>
</gene>
<accession>A0ABN1DXH5</accession>
<protein>
    <submittedName>
        <fullName evidence="6">S49 family peptidase</fullName>
    </submittedName>
</protein>
<evidence type="ECO:0000313" key="7">
    <source>
        <dbReference type="Proteomes" id="UP001500729"/>
    </source>
</evidence>
<dbReference type="SUPFAM" id="SSF52096">
    <property type="entry name" value="ClpP/crotonase"/>
    <property type="match status" value="1"/>
</dbReference>
<dbReference type="InterPro" id="IPR002142">
    <property type="entry name" value="Peptidase_S49"/>
</dbReference>
<name>A0ABN1DXH5_SACER</name>
<reference evidence="6 7" key="1">
    <citation type="journal article" date="2019" name="Int. J. Syst. Evol. Microbiol.">
        <title>The Global Catalogue of Microorganisms (GCM) 10K type strain sequencing project: providing services to taxonomists for standard genome sequencing and annotation.</title>
        <authorList>
            <consortium name="The Broad Institute Genomics Platform"/>
            <consortium name="The Broad Institute Genome Sequencing Center for Infectious Disease"/>
            <person name="Wu L."/>
            <person name="Ma J."/>
        </authorList>
    </citation>
    <scope>NUCLEOTIDE SEQUENCE [LARGE SCALE GENOMIC DNA]</scope>
    <source>
        <strain evidence="6 7">JCM 10303</strain>
    </source>
</reference>
<comment type="similarity">
    <text evidence="1">Belongs to the peptidase S49 family.</text>
</comment>
<evidence type="ECO:0000256" key="3">
    <source>
        <dbReference type="ARBA" id="ARBA00022801"/>
    </source>
</evidence>
<dbReference type="Gene3D" id="3.90.226.10">
    <property type="entry name" value="2-enoyl-CoA Hydratase, Chain A, domain 1"/>
    <property type="match status" value="1"/>
</dbReference>
<evidence type="ECO:0000256" key="4">
    <source>
        <dbReference type="ARBA" id="ARBA00022825"/>
    </source>
</evidence>
<dbReference type="Gene3D" id="6.20.330.10">
    <property type="match status" value="1"/>
</dbReference>
<keyword evidence="4" id="KW-0720">Serine protease</keyword>
<dbReference type="PANTHER" id="PTHR42987:SF8">
    <property type="entry name" value="PROTEINASE"/>
    <property type="match status" value="1"/>
</dbReference>
<evidence type="ECO:0000256" key="2">
    <source>
        <dbReference type="ARBA" id="ARBA00022670"/>
    </source>
</evidence>